<protein>
    <submittedName>
        <fullName evidence="2">Uncharacterized protein</fullName>
    </submittedName>
</protein>
<dbReference type="AlphaFoldDB" id="A0AAE0B7Q1"/>
<comment type="caution">
    <text evidence="2">The sequence shown here is derived from an EMBL/GenBank/DDBJ whole genome shotgun (WGS) entry which is preliminary data.</text>
</comment>
<evidence type="ECO:0000256" key="1">
    <source>
        <dbReference type="SAM" id="MobiDB-lite"/>
    </source>
</evidence>
<gene>
    <name evidence="2" type="ORF">Dsin_002764</name>
</gene>
<evidence type="ECO:0000313" key="3">
    <source>
        <dbReference type="Proteomes" id="UP001281410"/>
    </source>
</evidence>
<keyword evidence="3" id="KW-1185">Reference proteome</keyword>
<evidence type="ECO:0000313" key="2">
    <source>
        <dbReference type="EMBL" id="KAK3230883.1"/>
    </source>
</evidence>
<reference evidence="2" key="1">
    <citation type="journal article" date="2023" name="Plant J.">
        <title>Genome sequences and population genomics provide insights into the demographic history, inbreeding, and mutation load of two 'living fossil' tree species of Dipteronia.</title>
        <authorList>
            <person name="Feng Y."/>
            <person name="Comes H.P."/>
            <person name="Chen J."/>
            <person name="Zhu S."/>
            <person name="Lu R."/>
            <person name="Zhang X."/>
            <person name="Li P."/>
            <person name="Qiu J."/>
            <person name="Olsen K.M."/>
            <person name="Qiu Y."/>
        </authorList>
    </citation>
    <scope>NUCLEOTIDE SEQUENCE</scope>
    <source>
        <strain evidence="2">NBL</strain>
    </source>
</reference>
<feature type="region of interest" description="Disordered" evidence="1">
    <location>
        <begin position="222"/>
        <end position="250"/>
    </location>
</feature>
<dbReference type="EMBL" id="JANJYJ010000001">
    <property type="protein sequence ID" value="KAK3230883.1"/>
    <property type="molecule type" value="Genomic_DNA"/>
</dbReference>
<feature type="compositionally biased region" description="Basic and acidic residues" evidence="1">
    <location>
        <begin position="241"/>
        <end position="250"/>
    </location>
</feature>
<dbReference type="Proteomes" id="UP001281410">
    <property type="component" value="Unassembled WGS sequence"/>
</dbReference>
<name>A0AAE0B7Q1_9ROSI</name>
<accession>A0AAE0B7Q1</accession>
<proteinExistence type="predicted"/>
<sequence>MRRIHKVIKIGGKKRTNDESEIPRGFLEWSNGKKGKLGGATKLPKQIDRLVEVVESRSTSTSMHRSSQRTSIAEVMEVVATLPRAEKARDEEEMDQLICVCGHLIQVYLEQYALKTPYMTSSQSGQGIGNRNAQERFQRFGGTVSRYFDMMLDILYEMTKNCIRAIDGVHVQASISPCDQVPYIGRKGIPTENKILLGGFRIPANERFLGLYKGERYAQRDTDFDENENYSSKEVNEEIEVNAHEENGLG</sequence>
<organism evidence="2 3">
    <name type="scientific">Dipteronia sinensis</name>
    <dbReference type="NCBI Taxonomy" id="43782"/>
    <lineage>
        <taxon>Eukaryota</taxon>
        <taxon>Viridiplantae</taxon>
        <taxon>Streptophyta</taxon>
        <taxon>Embryophyta</taxon>
        <taxon>Tracheophyta</taxon>
        <taxon>Spermatophyta</taxon>
        <taxon>Magnoliopsida</taxon>
        <taxon>eudicotyledons</taxon>
        <taxon>Gunneridae</taxon>
        <taxon>Pentapetalae</taxon>
        <taxon>rosids</taxon>
        <taxon>malvids</taxon>
        <taxon>Sapindales</taxon>
        <taxon>Sapindaceae</taxon>
        <taxon>Hippocastanoideae</taxon>
        <taxon>Acereae</taxon>
        <taxon>Dipteronia</taxon>
    </lineage>
</organism>